<dbReference type="HOGENOM" id="CLU_2952854_0_0_7"/>
<evidence type="ECO:0000313" key="2">
    <source>
        <dbReference type="EMBL" id="ADK85937.1"/>
    </source>
</evidence>
<protein>
    <submittedName>
        <fullName evidence="2">Uncharacterized protein</fullName>
    </submittedName>
</protein>
<gene>
    <name evidence="2" type="ordered locus">Deba_2583</name>
</gene>
<dbReference type="Proteomes" id="UP000009047">
    <property type="component" value="Chromosome"/>
</dbReference>
<dbReference type="AlphaFoldDB" id="E1QK44"/>
<dbReference type="EMBL" id="CP002085">
    <property type="protein sequence ID" value="ADK85937.1"/>
    <property type="molecule type" value="Genomic_DNA"/>
</dbReference>
<evidence type="ECO:0000256" key="1">
    <source>
        <dbReference type="SAM" id="MobiDB-lite"/>
    </source>
</evidence>
<organism evidence="2 3">
    <name type="scientific">Desulfarculus baarsii (strain ATCC 33931 / DSM 2075 / LMG 7858 / VKM B-1802 / 2st14)</name>
    <dbReference type="NCBI Taxonomy" id="644282"/>
    <lineage>
        <taxon>Bacteria</taxon>
        <taxon>Pseudomonadati</taxon>
        <taxon>Thermodesulfobacteriota</taxon>
        <taxon>Desulfarculia</taxon>
        <taxon>Desulfarculales</taxon>
        <taxon>Desulfarculaceae</taxon>
        <taxon>Desulfarculus</taxon>
    </lineage>
</organism>
<keyword evidence="3" id="KW-1185">Reference proteome</keyword>
<proteinExistence type="predicted"/>
<sequence>MRVRLLTRWGSRLRGDIVSVSDERARLLEAEGIAKALEPWPVAEANPEPPANDRARTRK</sequence>
<name>E1QK44_DESB2</name>
<dbReference type="KEGG" id="dbr:Deba_2583"/>
<feature type="region of interest" description="Disordered" evidence="1">
    <location>
        <begin position="39"/>
        <end position="59"/>
    </location>
</feature>
<reference evidence="2 3" key="1">
    <citation type="journal article" date="2010" name="Stand. Genomic Sci.">
        <title>Complete genome sequence of Desulfarculus baarsii type strain (2st14).</title>
        <authorList>
            <person name="Sun H."/>
            <person name="Spring S."/>
            <person name="Lapidus A."/>
            <person name="Davenport K."/>
            <person name="Del Rio T.G."/>
            <person name="Tice H."/>
            <person name="Nolan M."/>
            <person name="Copeland A."/>
            <person name="Cheng J.F."/>
            <person name="Lucas S."/>
            <person name="Tapia R."/>
            <person name="Goodwin L."/>
            <person name="Pitluck S."/>
            <person name="Ivanova N."/>
            <person name="Pagani I."/>
            <person name="Mavromatis K."/>
            <person name="Ovchinnikova G."/>
            <person name="Pati A."/>
            <person name="Chen A."/>
            <person name="Palaniappan K."/>
            <person name="Hauser L."/>
            <person name="Chang Y.J."/>
            <person name="Jeffries C.D."/>
            <person name="Detter J.C."/>
            <person name="Han C."/>
            <person name="Rohde M."/>
            <person name="Brambilla E."/>
            <person name="Goker M."/>
            <person name="Woyke T."/>
            <person name="Bristow J."/>
            <person name="Eisen J.A."/>
            <person name="Markowitz V."/>
            <person name="Hugenholtz P."/>
            <person name="Kyrpides N.C."/>
            <person name="Klenk H.P."/>
            <person name="Land M."/>
        </authorList>
    </citation>
    <scope>NUCLEOTIDE SEQUENCE [LARGE SCALE GENOMIC DNA]</scope>
    <source>
        <strain evidence="3">ATCC 33931 / DSM 2075 / LMG 7858 / VKM B-1802 / 2st14</strain>
    </source>
</reference>
<dbReference type="STRING" id="644282.Deba_2583"/>
<accession>E1QK44</accession>
<evidence type="ECO:0000313" key="3">
    <source>
        <dbReference type="Proteomes" id="UP000009047"/>
    </source>
</evidence>